<reference evidence="10" key="2">
    <citation type="submission" date="2013-04" db="EMBL/GenBank/DDBJ databases">
        <title>Genomic mechanisms accounting for the adaptation to parasitism in nematode-trapping fungi.</title>
        <authorList>
            <person name="Ahren D.G."/>
        </authorList>
    </citation>
    <scope>NUCLEOTIDE SEQUENCE [LARGE SCALE GENOMIC DNA]</scope>
    <source>
        <strain evidence="10">CBS 200.50</strain>
    </source>
</reference>
<dbReference type="Pfam" id="PF01266">
    <property type="entry name" value="DAO"/>
    <property type="match status" value="1"/>
</dbReference>
<evidence type="ECO:0000313" key="10">
    <source>
        <dbReference type="Proteomes" id="UP000015100"/>
    </source>
</evidence>
<dbReference type="PANTHER" id="PTHR30468">
    <property type="entry name" value="ALPHA-KETOGLUTARATE-DEPENDENT SULFONATE DIOXYGENASE"/>
    <property type="match status" value="1"/>
</dbReference>
<evidence type="ECO:0000256" key="5">
    <source>
        <dbReference type="ARBA" id="ARBA00023002"/>
    </source>
</evidence>
<evidence type="ECO:0000313" key="9">
    <source>
        <dbReference type="EMBL" id="EPS45145.1"/>
    </source>
</evidence>
<evidence type="ECO:0000256" key="3">
    <source>
        <dbReference type="ARBA" id="ARBA00022723"/>
    </source>
</evidence>
<keyword evidence="3" id="KW-0479">Metal-binding</keyword>
<dbReference type="OrthoDB" id="429143at2759"/>
<dbReference type="PANTHER" id="PTHR30468:SF31">
    <property type="entry name" value="ALPHA-KETOGLUTARATE-DEPENDENT SULFONATE DIOXYGENASE-RELATED"/>
    <property type="match status" value="1"/>
</dbReference>
<evidence type="ECO:0000259" key="7">
    <source>
        <dbReference type="Pfam" id="PF01266"/>
    </source>
</evidence>
<comment type="caution">
    <text evidence="9">The sequence shown here is derived from an EMBL/GenBank/DDBJ whole genome shotgun (WGS) entry which is preliminary data.</text>
</comment>
<name>S8AQB1_DACHA</name>
<dbReference type="InterPro" id="IPR003819">
    <property type="entry name" value="TauD/TfdA-like"/>
</dbReference>
<dbReference type="InterPro" id="IPR042098">
    <property type="entry name" value="TauD-like_sf"/>
</dbReference>
<reference evidence="9 10" key="1">
    <citation type="journal article" date="2013" name="PLoS Genet.">
        <title>Genomic mechanisms accounting for the adaptation to parasitism in nematode-trapping fungi.</title>
        <authorList>
            <person name="Meerupati T."/>
            <person name="Andersson K.M."/>
            <person name="Friman E."/>
            <person name="Kumar D."/>
            <person name="Tunlid A."/>
            <person name="Ahren D."/>
        </authorList>
    </citation>
    <scope>NUCLEOTIDE SEQUENCE [LARGE SCALE GENOMIC DNA]</scope>
    <source>
        <strain evidence="9 10">CBS 200.50</strain>
    </source>
</reference>
<dbReference type="InterPro" id="IPR036188">
    <property type="entry name" value="FAD/NAD-bd_sf"/>
</dbReference>
<dbReference type="AlphaFoldDB" id="S8AQB1"/>
<dbReference type="eggNOG" id="ENOG502QRBS">
    <property type="taxonomic scope" value="Eukaryota"/>
</dbReference>
<dbReference type="FunFam" id="3.60.130.10:FF:000003">
    <property type="entry name" value="Alpha-ketoglutarate-dependent taurine dioxygenase"/>
    <property type="match status" value="1"/>
</dbReference>
<dbReference type="STRING" id="1284197.S8AQB1"/>
<evidence type="ECO:0000256" key="1">
    <source>
        <dbReference type="ARBA" id="ARBA00001954"/>
    </source>
</evidence>
<dbReference type="Gene3D" id="3.30.9.10">
    <property type="entry name" value="D-Amino Acid Oxidase, subunit A, domain 2"/>
    <property type="match status" value="1"/>
</dbReference>
<evidence type="ECO:0000259" key="8">
    <source>
        <dbReference type="Pfam" id="PF02668"/>
    </source>
</evidence>
<dbReference type="InterPro" id="IPR051323">
    <property type="entry name" value="AtsK-like"/>
</dbReference>
<evidence type="ECO:0000256" key="2">
    <source>
        <dbReference type="ARBA" id="ARBA00005896"/>
    </source>
</evidence>
<sequence>MAPSALKAEEAAAAAVQTASGVTESLKNISLEEKAKQTFIPGISNYFNSASDENYEWDEFTPAFPDVKWDPLTEVPYEDKGILGDPTYSRLLAGATEVFDYTPKIGTEIRGVQLKDLTDDQKNDLARLLAHRGVVFFREQEGFDIDTQLELGRYWGKLHKHATTMMPKNGRDEVHVVHTTKNSKNQTALFTPSYLWHSDVTYEIQPPSYTSLTLLTGPPRGGGGDTLWSSQYAVYDLLSPHMQKYLESITALHSAEEQATGSRNAGRPVRREPVITEHPLIRTNPVTGWKSVFFNPGFVKGFVGIPKLEYEYIYNYLTELITSSPETQARFTWEKGSVAIWDNRITNHTPSYGFAPHRRHAVRVAATAEKPYLDPNSTSQDAELDRLLGREPTNKDGSVLDTTVARIHRSPGLPLPNPTTAFWLLPESPLLKNIQSPTLPTTADIILIGSGITSTAVLRELYRLNPSLKCVLLEARGICTGATGRNGGHIKEGPYEEYPRLKRKYGNEAAARIVRFRLRHLEELKAVAREEGEACISASEIREVLGTDIFFDEETMEHAIGKFEEWRRDVPEMAREWGVMDRDTARTDLHLPKALGAITGPAGAIWPYRLCASILERLLKQHDNLHVESYTPVESISFDAAAGMYSVITPRGKIFAPTVIHTTNAWVSHLVPGMRGKVFPFQAQMSAQEAPEGVPAMGDKYSWSFIHKAGFDYLTQRPTTSITNPDGTATLCAGEMMFGGGWASTGNNGLDVLGLSDDTSLNYLAASHLSGLLPFVFGSGTDESGVRTWEGVKVKHMWTGVLGFSSDVLPWVGKIPASVTKRGQPKVQRNGEVMTGEWCAVGFSGEGMVNCWGSATALARMVMGEDVKKNNNSPSVKEARVRAVKGEDDVRAWKDGDLEEWFPAEFVISEKRVARANPEDLVEVLIDM</sequence>
<dbReference type="SUPFAM" id="SSF51905">
    <property type="entry name" value="FAD/NAD(P)-binding domain"/>
    <property type="match status" value="1"/>
</dbReference>
<keyword evidence="5" id="KW-0560">Oxidoreductase</keyword>
<dbReference type="Gene3D" id="3.50.50.60">
    <property type="entry name" value="FAD/NAD(P)-binding domain"/>
    <property type="match status" value="1"/>
</dbReference>
<dbReference type="Pfam" id="PF02668">
    <property type="entry name" value="TauD"/>
    <property type="match status" value="1"/>
</dbReference>
<dbReference type="SUPFAM" id="SSF51197">
    <property type="entry name" value="Clavaminate synthase-like"/>
    <property type="match status" value="1"/>
</dbReference>
<keyword evidence="10" id="KW-1185">Reference proteome</keyword>
<dbReference type="InterPro" id="IPR006076">
    <property type="entry name" value="FAD-dep_OxRdtase"/>
</dbReference>
<comment type="similarity">
    <text evidence="2">Belongs to the TfdA dioxygenase family.</text>
</comment>
<feature type="domain" description="TauD/TfdA-like" evidence="8">
    <location>
        <begin position="98"/>
        <end position="364"/>
    </location>
</feature>
<feature type="domain" description="FAD dependent oxidoreductase" evidence="7">
    <location>
        <begin position="444"/>
        <end position="860"/>
    </location>
</feature>
<dbReference type="Gene3D" id="3.60.130.10">
    <property type="entry name" value="Clavaminate synthase-like"/>
    <property type="match status" value="1"/>
</dbReference>
<evidence type="ECO:0008006" key="11">
    <source>
        <dbReference type="Google" id="ProtNLM"/>
    </source>
</evidence>
<dbReference type="GO" id="GO:0005737">
    <property type="term" value="C:cytoplasm"/>
    <property type="evidence" value="ECO:0007669"/>
    <property type="project" value="TreeGrafter"/>
</dbReference>
<protein>
    <recommendedName>
        <fullName evidence="11">TauD/TfdA-like domain-containing protein</fullName>
    </recommendedName>
</protein>
<organism evidence="9 10">
    <name type="scientific">Dactylellina haptotyla (strain CBS 200.50)</name>
    <name type="common">Nematode-trapping fungus</name>
    <name type="synonym">Monacrosporium haptotylum</name>
    <dbReference type="NCBI Taxonomy" id="1284197"/>
    <lineage>
        <taxon>Eukaryota</taxon>
        <taxon>Fungi</taxon>
        <taxon>Dikarya</taxon>
        <taxon>Ascomycota</taxon>
        <taxon>Pezizomycotina</taxon>
        <taxon>Orbiliomycetes</taxon>
        <taxon>Orbiliales</taxon>
        <taxon>Orbiliaceae</taxon>
        <taxon>Dactylellina</taxon>
    </lineage>
</organism>
<gene>
    <name evidence="9" type="ORF">H072_894</name>
</gene>
<evidence type="ECO:0000256" key="6">
    <source>
        <dbReference type="ARBA" id="ARBA00023004"/>
    </source>
</evidence>
<comment type="cofactor">
    <cofactor evidence="1">
        <name>Fe(2+)</name>
        <dbReference type="ChEBI" id="CHEBI:29033"/>
    </cofactor>
</comment>
<dbReference type="GO" id="GO:0016706">
    <property type="term" value="F:2-oxoglutarate-dependent dioxygenase activity"/>
    <property type="evidence" value="ECO:0007669"/>
    <property type="project" value="TreeGrafter"/>
</dbReference>
<accession>S8AQB1</accession>
<evidence type="ECO:0000256" key="4">
    <source>
        <dbReference type="ARBA" id="ARBA00022964"/>
    </source>
</evidence>
<dbReference type="Proteomes" id="UP000015100">
    <property type="component" value="Unassembled WGS sequence"/>
</dbReference>
<proteinExistence type="inferred from homology"/>
<keyword evidence="6" id="KW-0408">Iron</keyword>
<dbReference type="HOGENOM" id="CLU_314965_0_0_1"/>
<keyword evidence="4" id="KW-0223">Dioxygenase</keyword>
<dbReference type="EMBL" id="AQGS01000023">
    <property type="protein sequence ID" value="EPS45145.1"/>
    <property type="molecule type" value="Genomic_DNA"/>
</dbReference>
<dbReference type="GO" id="GO:0046872">
    <property type="term" value="F:metal ion binding"/>
    <property type="evidence" value="ECO:0007669"/>
    <property type="project" value="UniProtKB-KW"/>
</dbReference>